<gene>
    <name evidence="2" type="ORF">Vlu01_37910</name>
</gene>
<sequence length="108" mass="11686">MQSEQHRATDQAGADHRCPQPCAGPEHHPPTSTFRVVTEPAGPAAACLPNPRRTATIFADTPYVRAEDSAGRFDTRRPDRYASRPSAAYGRTEQIPDGSPVVSLRGFA</sequence>
<name>A0ABQ4IZ44_9ACTN</name>
<dbReference type="Proteomes" id="UP000643165">
    <property type="component" value="Unassembled WGS sequence"/>
</dbReference>
<evidence type="ECO:0000256" key="1">
    <source>
        <dbReference type="SAM" id="MobiDB-lite"/>
    </source>
</evidence>
<proteinExistence type="predicted"/>
<evidence type="ECO:0000313" key="3">
    <source>
        <dbReference type="Proteomes" id="UP000643165"/>
    </source>
</evidence>
<feature type="region of interest" description="Disordered" evidence="1">
    <location>
        <begin position="1"/>
        <end position="33"/>
    </location>
</feature>
<keyword evidence="3" id="KW-1185">Reference proteome</keyword>
<reference evidence="2 3" key="1">
    <citation type="submission" date="2021-01" db="EMBL/GenBank/DDBJ databases">
        <title>Whole genome shotgun sequence of Verrucosispora lutea NBRC 106530.</title>
        <authorList>
            <person name="Komaki H."/>
            <person name="Tamura T."/>
        </authorList>
    </citation>
    <scope>NUCLEOTIDE SEQUENCE [LARGE SCALE GENOMIC DNA]</scope>
    <source>
        <strain evidence="2 3">NBRC 106530</strain>
    </source>
</reference>
<feature type="region of interest" description="Disordered" evidence="1">
    <location>
        <begin position="68"/>
        <end position="108"/>
    </location>
</feature>
<protein>
    <submittedName>
        <fullName evidence="2">Uncharacterized protein</fullName>
    </submittedName>
</protein>
<organism evidence="2 3">
    <name type="scientific">Micromonospora lutea</name>
    <dbReference type="NCBI Taxonomy" id="419825"/>
    <lineage>
        <taxon>Bacteria</taxon>
        <taxon>Bacillati</taxon>
        <taxon>Actinomycetota</taxon>
        <taxon>Actinomycetes</taxon>
        <taxon>Micromonosporales</taxon>
        <taxon>Micromonosporaceae</taxon>
        <taxon>Micromonospora</taxon>
    </lineage>
</organism>
<evidence type="ECO:0000313" key="2">
    <source>
        <dbReference type="EMBL" id="GIJ23167.1"/>
    </source>
</evidence>
<feature type="compositionally biased region" description="Basic and acidic residues" evidence="1">
    <location>
        <begin position="68"/>
        <end position="82"/>
    </location>
</feature>
<accession>A0ABQ4IZ44</accession>
<comment type="caution">
    <text evidence="2">The sequence shown here is derived from an EMBL/GenBank/DDBJ whole genome shotgun (WGS) entry which is preliminary data.</text>
</comment>
<feature type="compositionally biased region" description="Basic and acidic residues" evidence="1">
    <location>
        <begin position="1"/>
        <end position="18"/>
    </location>
</feature>
<dbReference type="EMBL" id="BOPB01000021">
    <property type="protein sequence ID" value="GIJ23167.1"/>
    <property type="molecule type" value="Genomic_DNA"/>
</dbReference>